<keyword evidence="3" id="KW-1185">Reference proteome</keyword>
<dbReference type="InterPro" id="IPR016181">
    <property type="entry name" value="Acyl_CoA_acyltransferase"/>
</dbReference>
<dbReference type="InterPro" id="IPR000182">
    <property type="entry name" value="GNAT_dom"/>
</dbReference>
<dbReference type="GO" id="GO:0016746">
    <property type="term" value="F:acyltransferase activity"/>
    <property type="evidence" value="ECO:0007669"/>
    <property type="project" value="UniProtKB-KW"/>
</dbReference>
<comment type="caution">
    <text evidence="2">The sequence shown here is derived from an EMBL/GenBank/DDBJ whole genome shotgun (WGS) entry which is preliminary data.</text>
</comment>
<name>A0ABV9DYK7_9ACTN</name>
<dbReference type="RefSeq" id="WP_378573607.1">
    <property type="nucleotide sequence ID" value="NZ_JBHSFQ010000008.1"/>
</dbReference>
<dbReference type="InterPro" id="IPR052523">
    <property type="entry name" value="Trichothecene_AcTrans"/>
</dbReference>
<accession>A0ABV9DYK7</accession>
<dbReference type="EC" id="2.3.1.-" evidence="2"/>
<sequence length="201" mass="21475">MIRVQSIGANEVEAAARVLTGAFADDPVMARLVRPQARSRRAKLQALFRSAILLARPQDVDVARREGADEIVGTAVWSSPAGGGPPRGALWASLRAAWELGPRSVLALARYDRAVRPFRPRPPFWHLVDIGVSPSAQGLGVGKALLGHRLGIIDEHGEAAFLEATTQQSRRLYESFGFEAHGALGGVTAGATAMRRSPAAR</sequence>
<dbReference type="CDD" id="cd04301">
    <property type="entry name" value="NAT_SF"/>
    <property type="match status" value="1"/>
</dbReference>
<dbReference type="SUPFAM" id="SSF55729">
    <property type="entry name" value="Acyl-CoA N-acyltransferases (Nat)"/>
    <property type="match status" value="1"/>
</dbReference>
<dbReference type="Pfam" id="PF00583">
    <property type="entry name" value="Acetyltransf_1"/>
    <property type="match status" value="1"/>
</dbReference>
<evidence type="ECO:0000313" key="3">
    <source>
        <dbReference type="Proteomes" id="UP001595923"/>
    </source>
</evidence>
<evidence type="ECO:0000313" key="2">
    <source>
        <dbReference type="EMBL" id="MFC4562408.1"/>
    </source>
</evidence>
<dbReference type="Proteomes" id="UP001595923">
    <property type="component" value="Unassembled WGS sequence"/>
</dbReference>
<dbReference type="PANTHER" id="PTHR42791:SF1">
    <property type="entry name" value="N-ACETYLTRANSFERASE DOMAIN-CONTAINING PROTEIN"/>
    <property type="match status" value="1"/>
</dbReference>
<dbReference type="Gene3D" id="3.40.630.30">
    <property type="match status" value="1"/>
</dbReference>
<dbReference type="PROSITE" id="PS51186">
    <property type="entry name" value="GNAT"/>
    <property type="match status" value="1"/>
</dbReference>
<gene>
    <name evidence="2" type="ORF">ACFO4E_11145</name>
</gene>
<protein>
    <submittedName>
        <fullName evidence="2">GNAT family N-acetyltransferase</fullName>
        <ecNumber evidence="2">2.3.1.-</ecNumber>
    </submittedName>
</protein>
<reference evidence="3" key="1">
    <citation type="journal article" date="2019" name="Int. J. Syst. Evol. Microbiol.">
        <title>The Global Catalogue of Microorganisms (GCM) 10K type strain sequencing project: providing services to taxonomists for standard genome sequencing and annotation.</title>
        <authorList>
            <consortium name="The Broad Institute Genomics Platform"/>
            <consortium name="The Broad Institute Genome Sequencing Center for Infectious Disease"/>
            <person name="Wu L."/>
            <person name="Ma J."/>
        </authorList>
    </citation>
    <scope>NUCLEOTIDE SEQUENCE [LARGE SCALE GENOMIC DNA]</scope>
    <source>
        <strain evidence="3">XZYJ18</strain>
    </source>
</reference>
<proteinExistence type="predicted"/>
<organism evidence="2 3">
    <name type="scientific">Nocardiopsis mangrovi</name>
    <dbReference type="NCBI Taxonomy" id="1179818"/>
    <lineage>
        <taxon>Bacteria</taxon>
        <taxon>Bacillati</taxon>
        <taxon>Actinomycetota</taxon>
        <taxon>Actinomycetes</taxon>
        <taxon>Streptosporangiales</taxon>
        <taxon>Nocardiopsidaceae</taxon>
        <taxon>Nocardiopsis</taxon>
    </lineage>
</organism>
<keyword evidence="2" id="KW-0808">Transferase</keyword>
<evidence type="ECO:0000259" key="1">
    <source>
        <dbReference type="PROSITE" id="PS51186"/>
    </source>
</evidence>
<keyword evidence="2" id="KW-0012">Acyltransferase</keyword>
<feature type="domain" description="N-acetyltransferase" evidence="1">
    <location>
        <begin position="118"/>
        <end position="199"/>
    </location>
</feature>
<dbReference type="PANTHER" id="PTHR42791">
    <property type="entry name" value="GNAT FAMILY ACETYLTRANSFERASE"/>
    <property type="match status" value="1"/>
</dbReference>
<dbReference type="EMBL" id="JBHSFQ010000008">
    <property type="protein sequence ID" value="MFC4562408.1"/>
    <property type="molecule type" value="Genomic_DNA"/>
</dbReference>